<accession>A0A1Y2H7I1</accession>
<protein>
    <submittedName>
        <fullName evidence="1">Uncharacterized protein</fullName>
    </submittedName>
</protein>
<keyword evidence="2" id="KW-1185">Reference proteome</keyword>
<gene>
    <name evidence="1" type="ORF">BCR44DRAFT_347146</name>
</gene>
<sequence length="74" mass="8387">MQPDRHNLSFNGLGGLTQCMGYVDLLVRFNKRRVLKRETAKVDRNEYTLAEEQNPGVGPAPLIYNSTQNLNLPI</sequence>
<dbReference type="Proteomes" id="UP000193411">
    <property type="component" value="Unassembled WGS sequence"/>
</dbReference>
<evidence type="ECO:0000313" key="2">
    <source>
        <dbReference type="Proteomes" id="UP000193411"/>
    </source>
</evidence>
<name>A0A1Y2H7I1_9FUNG</name>
<comment type="caution">
    <text evidence="1">The sequence shown here is derived from an EMBL/GenBank/DDBJ whole genome shotgun (WGS) entry which is preliminary data.</text>
</comment>
<reference evidence="1 2" key="1">
    <citation type="submission" date="2016-07" db="EMBL/GenBank/DDBJ databases">
        <title>Pervasive Adenine N6-methylation of Active Genes in Fungi.</title>
        <authorList>
            <consortium name="DOE Joint Genome Institute"/>
            <person name="Mondo S.J."/>
            <person name="Dannebaum R.O."/>
            <person name="Kuo R.C."/>
            <person name="Labutti K."/>
            <person name="Haridas S."/>
            <person name="Kuo A."/>
            <person name="Salamov A."/>
            <person name="Ahrendt S.R."/>
            <person name="Lipzen A."/>
            <person name="Sullivan W."/>
            <person name="Andreopoulos W.B."/>
            <person name="Clum A."/>
            <person name="Lindquist E."/>
            <person name="Daum C."/>
            <person name="Ramamoorthy G.K."/>
            <person name="Gryganskyi A."/>
            <person name="Culley D."/>
            <person name="Magnuson J.K."/>
            <person name="James T.Y."/>
            <person name="O'Malley M.A."/>
            <person name="Stajich J.E."/>
            <person name="Spatafora J.W."/>
            <person name="Visel A."/>
            <person name="Grigoriev I.V."/>
        </authorList>
    </citation>
    <scope>NUCLEOTIDE SEQUENCE [LARGE SCALE GENOMIC DNA]</scope>
    <source>
        <strain evidence="1 2">PL171</strain>
    </source>
</reference>
<proteinExistence type="predicted"/>
<dbReference type="AlphaFoldDB" id="A0A1Y2H7I1"/>
<evidence type="ECO:0000313" key="1">
    <source>
        <dbReference type="EMBL" id="ORZ30509.1"/>
    </source>
</evidence>
<organism evidence="1 2">
    <name type="scientific">Catenaria anguillulae PL171</name>
    <dbReference type="NCBI Taxonomy" id="765915"/>
    <lineage>
        <taxon>Eukaryota</taxon>
        <taxon>Fungi</taxon>
        <taxon>Fungi incertae sedis</taxon>
        <taxon>Blastocladiomycota</taxon>
        <taxon>Blastocladiomycetes</taxon>
        <taxon>Blastocladiales</taxon>
        <taxon>Catenariaceae</taxon>
        <taxon>Catenaria</taxon>
    </lineage>
</organism>
<dbReference type="EMBL" id="MCFL01000083">
    <property type="protein sequence ID" value="ORZ30509.1"/>
    <property type="molecule type" value="Genomic_DNA"/>
</dbReference>